<dbReference type="InterPro" id="IPR001128">
    <property type="entry name" value="Cyt_P450"/>
</dbReference>
<dbReference type="PRINTS" id="PR00463">
    <property type="entry name" value="EP450I"/>
</dbReference>
<evidence type="ECO:0000256" key="4">
    <source>
        <dbReference type="ARBA" id="ARBA00010617"/>
    </source>
</evidence>
<evidence type="ECO:0000256" key="6">
    <source>
        <dbReference type="ARBA" id="ARBA00022692"/>
    </source>
</evidence>
<dbReference type="AlphaFoldDB" id="A0A0D0APJ6"/>
<name>A0A0D0APJ6_9AGAR</name>
<organism evidence="17 18">
    <name type="scientific">Collybiopsis luxurians FD-317 M1</name>
    <dbReference type="NCBI Taxonomy" id="944289"/>
    <lineage>
        <taxon>Eukaryota</taxon>
        <taxon>Fungi</taxon>
        <taxon>Dikarya</taxon>
        <taxon>Basidiomycota</taxon>
        <taxon>Agaricomycotina</taxon>
        <taxon>Agaricomycetes</taxon>
        <taxon>Agaricomycetidae</taxon>
        <taxon>Agaricales</taxon>
        <taxon>Marasmiineae</taxon>
        <taxon>Omphalotaceae</taxon>
        <taxon>Collybiopsis</taxon>
        <taxon>Collybiopsis luxurians</taxon>
    </lineage>
</organism>
<sequence length="474" mass="53710">MAAMIIPAFMMLTLLWLILKLRNIGKRHPSLPPDPPTVPLLGNLNKFPTEFAHVKQYGNIYSLKIGPRTVIVLTSMQAVKELLEKRSASTVDRLSNFMADNITGGLNVAFAKYGEEWRVLRKATHAILTPKAAATHRAESIQMMYDFRKTPDHFYAHLRRYSNSAIMSVLWAPWKDMCEKTRNLQRDLYFGLLDECEGRMKEGEENGCYMEEIIKHREELGLDRELAAYLGGAMIEGGSDSTSSLLQSLCLLLVAFPGVQCKAQEMDRVVGDQRIPTIDDAARLPYIQALVKETHRMRPVVPLGVPHLNREAEQYGGFLIPKGSTIFVNLYIFENPEVFNPDRYINNEFGTKAGVDTSNFRTGIPFGCGRRICPGIHLTTNSLIIAAMNLVWAFKFERAVDSRSGQAILVSISEYQKGMLNSPKPFKYKITCRSSKREELIEREFHNAIHVFEKFEGNLSDDDKAWLKVIRSSL</sequence>
<evidence type="ECO:0000256" key="12">
    <source>
        <dbReference type="ARBA" id="ARBA00023136"/>
    </source>
</evidence>
<dbReference type="PANTHER" id="PTHR46300">
    <property type="entry name" value="P450, PUTATIVE (EUROFUNG)-RELATED-RELATED"/>
    <property type="match status" value="1"/>
</dbReference>
<dbReference type="Gene3D" id="1.10.630.10">
    <property type="entry name" value="Cytochrome P450"/>
    <property type="match status" value="1"/>
</dbReference>
<feature type="signal peptide" evidence="16">
    <location>
        <begin position="1"/>
        <end position="26"/>
    </location>
</feature>
<dbReference type="PANTHER" id="PTHR46300:SF2">
    <property type="entry name" value="CYTOCHROME P450 MONOOXYGENASE ALNH-RELATED"/>
    <property type="match status" value="1"/>
</dbReference>
<dbReference type="OrthoDB" id="1103324at2759"/>
<evidence type="ECO:0000256" key="2">
    <source>
        <dbReference type="ARBA" id="ARBA00004167"/>
    </source>
</evidence>
<evidence type="ECO:0000256" key="8">
    <source>
        <dbReference type="ARBA" id="ARBA00022989"/>
    </source>
</evidence>
<evidence type="ECO:0000256" key="10">
    <source>
        <dbReference type="ARBA" id="ARBA00023004"/>
    </source>
</evidence>
<comment type="cofactor">
    <cofactor evidence="1 14">
        <name>heme</name>
        <dbReference type="ChEBI" id="CHEBI:30413"/>
    </cofactor>
</comment>
<evidence type="ECO:0000256" key="16">
    <source>
        <dbReference type="SAM" id="SignalP"/>
    </source>
</evidence>
<keyword evidence="11 15" id="KW-0503">Monooxygenase</keyword>
<gene>
    <name evidence="17" type="ORF">GYMLUDRAFT_251450</name>
</gene>
<dbReference type="GO" id="GO:0016020">
    <property type="term" value="C:membrane"/>
    <property type="evidence" value="ECO:0007669"/>
    <property type="project" value="UniProtKB-SubCell"/>
</dbReference>
<protein>
    <recommendedName>
        <fullName evidence="19">Cytochrome P450</fullName>
    </recommendedName>
</protein>
<dbReference type="GO" id="GO:0004497">
    <property type="term" value="F:monooxygenase activity"/>
    <property type="evidence" value="ECO:0007669"/>
    <property type="project" value="UniProtKB-KW"/>
</dbReference>
<dbReference type="InterPro" id="IPR050364">
    <property type="entry name" value="Cytochrome_P450_fung"/>
</dbReference>
<evidence type="ECO:0000256" key="9">
    <source>
        <dbReference type="ARBA" id="ARBA00023002"/>
    </source>
</evidence>
<evidence type="ECO:0000256" key="1">
    <source>
        <dbReference type="ARBA" id="ARBA00001971"/>
    </source>
</evidence>
<evidence type="ECO:0000256" key="15">
    <source>
        <dbReference type="RuleBase" id="RU000461"/>
    </source>
</evidence>
<feature type="chain" id="PRO_5002206899" description="Cytochrome P450" evidence="16">
    <location>
        <begin position="27"/>
        <end position="474"/>
    </location>
</feature>
<keyword evidence="5 14" id="KW-0349">Heme</keyword>
<comment type="similarity">
    <text evidence="4 15">Belongs to the cytochrome P450 family.</text>
</comment>
<comment type="pathway">
    <text evidence="3">Secondary metabolite biosynthesis.</text>
</comment>
<dbReference type="InterPro" id="IPR002401">
    <property type="entry name" value="Cyt_P450_E_grp-I"/>
</dbReference>
<keyword evidence="8" id="KW-1133">Transmembrane helix</keyword>
<keyword evidence="16" id="KW-0732">Signal</keyword>
<dbReference type="HOGENOM" id="CLU_001570_2_1_1"/>
<dbReference type="InterPro" id="IPR017972">
    <property type="entry name" value="Cyt_P450_CS"/>
</dbReference>
<dbReference type="Proteomes" id="UP000053593">
    <property type="component" value="Unassembled WGS sequence"/>
</dbReference>
<accession>A0A0D0APJ6</accession>
<evidence type="ECO:0000256" key="11">
    <source>
        <dbReference type="ARBA" id="ARBA00023033"/>
    </source>
</evidence>
<keyword evidence="12" id="KW-0472">Membrane</keyword>
<dbReference type="PROSITE" id="PS00086">
    <property type="entry name" value="CYTOCHROME_P450"/>
    <property type="match status" value="1"/>
</dbReference>
<evidence type="ECO:0000256" key="5">
    <source>
        <dbReference type="ARBA" id="ARBA00022617"/>
    </source>
</evidence>
<keyword evidence="9 15" id="KW-0560">Oxidoreductase</keyword>
<feature type="binding site" description="axial binding residue" evidence="14">
    <location>
        <position position="373"/>
    </location>
    <ligand>
        <name>heme</name>
        <dbReference type="ChEBI" id="CHEBI:30413"/>
    </ligand>
    <ligandPart>
        <name>Fe</name>
        <dbReference type="ChEBI" id="CHEBI:18248"/>
    </ligandPart>
</feature>
<dbReference type="GO" id="GO:0005506">
    <property type="term" value="F:iron ion binding"/>
    <property type="evidence" value="ECO:0007669"/>
    <property type="project" value="InterPro"/>
</dbReference>
<reference evidence="17 18" key="1">
    <citation type="submission" date="2014-04" db="EMBL/GenBank/DDBJ databases">
        <title>Evolutionary Origins and Diversification of the Mycorrhizal Mutualists.</title>
        <authorList>
            <consortium name="DOE Joint Genome Institute"/>
            <consortium name="Mycorrhizal Genomics Consortium"/>
            <person name="Kohler A."/>
            <person name="Kuo A."/>
            <person name="Nagy L.G."/>
            <person name="Floudas D."/>
            <person name="Copeland A."/>
            <person name="Barry K.W."/>
            <person name="Cichocki N."/>
            <person name="Veneault-Fourrey C."/>
            <person name="LaButti K."/>
            <person name="Lindquist E.A."/>
            <person name="Lipzen A."/>
            <person name="Lundell T."/>
            <person name="Morin E."/>
            <person name="Murat C."/>
            <person name="Riley R."/>
            <person name="Ohm R."/>
            <person name="Sun H."/>
            <person name="Tunlid A."/>
            <person name="Henrissat B."/>
            <person name="Grigoriev I.V."/>
            <person name="Hibbett D.S."/>
            <person name="Martin F."/>
        </authorList>
    </citation>
    <scope>NUCLEOTIDE SEQUENCE [LARGE SCALE GENOMIC DNA]</scope>
    <source>
        <strain evidence="17 18">FD-317 M1</strain>
    </source>
</reference>
<dbReference type="GO" id="GO:0020037">
    <property type="term" value="F:heme binding"/>
    <property type="evidence" value="ECO:0007669"/>
    <property type="project" value="InterPro"/>
</dbReference>
<dbReference type="SUPFAM" id="SSF48264">
    <property type="entry name" value="Cytochrome P450"/>
    <property type="match status" value="1"/>
</dbReference>
<dbReference type="GO" id="GO:0016705">
    <property type="term" value="F:oxidoreductase activity, acting on paired donors, with incorporation or reduction of molecular oxygen"/>
    <property type="evidence" value="ECO:0007669"/>
    <property type="project" value="InterPro"/>
</dbReference>
<keyword evidence="10 14" id="KW-0408">Iron</keyword>
<dbReference type="EMBL" id="KN834847">
    <property type="protein sequence ID" value="KIK52200.1"/>
    <property type="molecule type" value="Genomic_DNA"/>
</dbReference>
<evidence type="ECO:0000256" key="14">
    <source>
        <dbReference type="PIRSR" id="PIRSR602401-1"/>
    </source>
</evidence>
<keyword evidence="18" id="KW-1185">Reference proteome</keyword>
<evidence type="ECO:0000256" key="3">
    <source>
        <dbReference type="ARBA" id="ARBA00005179"/>
    </source>
</evidence>
<proteinExistence type="inferred from homology"/>
<keyword evidence="13" id="KW-0325">Glycoprotein</keyword>
<comment type="subcellular location">
    <subcellularLocation>
        <location evidence="2">Membrane</location>
        <topology evidence="2">Single-pass membrane protein</topology>
    </subcellularLocation>
</comment>
<dbReference type="InterPro" id="IPR036396">
    <property type="entry name" value="Cyt_P450_sf"/>
</dbReference>
<keyword evidence="6" id="KW-0812">Transmembrane</keyword>
<evidence type="ECO:0000256" key="13">
    <source>
        <dbReference type="ARBA" id="ARBA00023180"/>
    </source>
</evidence>
<evidence type="ECO:0000256" key="7">
    <source>
        <dbReference type="ARBA" id="ARBA00022723"/>
    </source>
</evidence>
<evidence type="ECO:0008006" key="19">
    <source>
        <dbReference type="Google" id="ProtNLM"/>
    </source>
</evidence>
<keyword evidence="7 14" id="KW-0479">Metal-binding</keyword>
<evidence type="ECO:0000313" key="18">
    <source>
        <dbReference type="Proteomes" id="UP000053593"/>
    </source>
</evidence>
<evidence type="ECO:0000313" key="17">
    <source>
        <dbReference type="EMBL" id="KIK52200.1"/>
    </source>
</evidence>
<dbReference type="PRINTS" id="PR00385">
    <property type="entry name" value="P450"/>
</dbReference>
<dbReference type="Pfam" id="PF00067">
    <property type="entry name" value="p450"/>
    <property type="match status" value="2"/>
</dbReference>